<dbReference type="Proteomes" id="UP001300502">
    <property type="component" value="Unassembled WGS sequence"/>
</dbReference>
<reference evidence="3 4" key="1">
    <citation type="submission" date="2022-07" db="EMBL/GenBank/DDBJ databases">
        <title>Genome-wide signatures of adaptation to extreme environments.</title>
        <authorList>
            <person name="Cho C.H."/>
            <person name="Yoon H.S."/>
        </authorList>
    </citation>
    <scope>NUCLEOTIDE SEQUENCE [LARGE SCALE GENOMIC DNA]</scope>
    <source>
        <strain evidence="3 4">108.79 E11</strain>
    </source>
</reference>
<feature type="compositionally biased region" description="Basic and acidic residues" evidence="1">
    <location>
        <begin position="52"/>
        <end position="68"/>
    </location>
</feature>
<name>A0AAV9IJV2_9RHOD</name>
<dbReference type="Pfam" id="PF09353">
    <property type="entry name" value="DUF1995"/>
    <property type="match status" value="1"/>
</dbReference>
<dbReference type="EMBL" id="JANCYU010000055">
    <property type="protein sequence ID" value="KAK4527727.1"/>
    <property type="molecule type" value="Genomic_DNA"/>
</dbReference>
<evidence type="ECO:0000313" key="3">
    <source>
        <dbReference type="EMBL" id="KAK4527727.1"/>
    </source>
</evidence>
<evidence type="ECO:0000259" key="2">
    <source>
        <dbReference type="Pfam" id="PF09353"/>
    </source>
</evidence>
<proteinExistence type="predicted"/>
<comment type="caution">
    <text evidence="3">The sequence shown here is derived from an EMBL/GenBank/DDBJ whole genome shotgun (WGS) entry which is preliminary data.</text>
</comment>
<protein>
    <recommendedName>
        <fullName evidence="2">DUF1995 domain-containing protein</fullName>
    </recommendedName>
</protein>
<sequence>MQGFLFVSGPLNCFHCAKRKQLKRNTRDFLLGAAARKRSVHYCQVRNSVTSKSRDNTEHPTVSEDIERNEKSRQFLSLPEDFDSVIRGAFESAQIARQKGHHLIEIEFPALSAMRLSSADCGAYEVFDANRYHAVKLARMFASKGDHVAICVPDGVEYERVVRKNGDEPYITSNIRWSVVQPSYEGNPITSIWVKRKKIEPLQPQDTVCIILGVSCQELKSVEKLIHSCQRDDSPITFILFNVELDKLRSDLGLLGFPSKELQYRFLCRFLSVYYWKSRSFVKFLSQQPFLLKYEGALFRTYPNPWQVLLQTGDELQRYRRIASLDKRPTGVEFRQMITQALVLEPSIKEQISKEWEKSKQVWWEQDEKRSVSQIWKY</sequence>
<keyword evidence="4" id="KW-1185">Reference proteome</keyword>
<organism evidence="3 4">
    <name type="scientific">Galdieria yellowstonensis</name>
    <dbReference type="NCBI Taxonomy" id="3028027"/>
    <lineage>
        <taxon>Eukaryota</taxon>
        <taxon>Rhodophyta</taxon>
        <taxon>Bangiophyceae</taxon>
        <taxon>Galdieriales</taxon>
        <taxon>Galdieriaceae</taxon>
        <taxon>Galdieria</taxon>
    </lineage>
</organism>
<accession>A0AAV9IJV2</accession>
<gene>
    <name evidence="3" type="ORF">GAYE_SCF43G5654</name>
</gene>
<feature type="domain" description="DUF1995" evidence="2">
    <location>
        <begin position="79"/>
        <end position="334"/>
    </location>
</feature>
<evidence type="ECO:0000256" key="1">
    <source>
        <dbReference type="SAM" id="MobiDB-lite"/>
    </source>
</evidence>
<dbReference type="InterPro" id="IPR044687">
    <property type="entry name" value="LPA3"/>
</dbReference>
<dbReference type="PANTHER" id="PTHR34051:SF2">
    <property type="entry name" value="PROTEIN LPA3"/>
    <property type="match status" value="1"/>
</dbReference>
<evidence type="ECO:0000313" key="4">
    <source>
        <dbReference type="Proteomes" id="UP001300502"/>
    </source>
</evidence>
<feature type="region of interest" description="Disordered" evidence="1">
    <location>
        <begin position="49"/>
        <end position="68"/>
    </location>
</feature>
<dbReference type="PANTHER" id="PTHR34051">
    <property type="entry name" value="PROTEIN LOW PSII ACCUMULATION 3, CHLOROPLASTIC"/>
    <property type="match status" value="1"/>
</dbReference>
<dbReference type="InterPro" id="IPR018962">
    <property type="entry name" value="DUF1995"/>
</dbReference>
<dbReference type="AlphaFoldDB" id="A0AAV9IJV2"/>